<sequence length="73" mass="7419">MTSTPDAGCIATDCTTGSLADALTKRIATQAANYSRAIRAGCAHDPTEVASLLAEVRALHDELTGGQTTGTTP</sequence>
<proteinExistence type="predicted"/>
<reference evidence="1 2" key="1">
    <citation type="journal article" date="2021" name="ACS Chem. Biol.">
        <title>Genomic-Led Discovery of a Novel Glycopeptide Antibiotic by Nonomuraea coxensis DSM 45129.</title>
        <authorList>
            <person name="Yushchuk O."/>
            <person name="Vior N.M."/>
            <person name="Andreo-Vidal A."/>
            <person name="Berini F."/>
            <person name="Ruckert C."/>
            <person name="Busche T."/>
            <person name="Binda E."/>
            <person name="Kalinowski J."/>
            <person name="Truman A.W."/>
            <person name="Marinelli F."/>
        </authorList>
    </citation>
    <scope>NUCLEOTIDE SEQUENCE [LARGE SCALE GENOMIC DNA]</scope>
    <source>
        <strain evidence="1 2">DSM 45129</strain>
    </source>
</reference>
<keyword evidence="2" id="KW-1185">Reference proteome</keyword>
<dbReference type="EMBL" id="CP068985">
    <property type="protein sequence ID" value="QYC44686.1"/>
    <property type="molecule type" value="Genomic_DNA"/>
</dbReference>
<evidence type="ECO:0000313" key="2">
    <source>
        <dbReference type="Proteomes" id="UP000824681"/>
    </source>
</evidence>
<organism evidence="1 2">
    <name type="scientific">Nonomuraea coxensis DSM 45129</name>
    <dbReference type="NCBI Taxonomy" id="1122611"/>
    <lineage>
        <taxon>Bacteria</taxon>
        <taxon>Bacillati</taxon>
        <taxon>Actinomycetota</taxon>
        <taxon>Actinomycetes</taxon>
        <taxon>Streptosporangiales</taxon>
        <taxon>Streptosporangiaceae</taxon>
        <taxon>Nonomuraea</taxon>
    </lineage>
</organism>
<gene>
    <name evidence="1" type="ORF">Nocox_35635</name>
</gene>
<accession>A0ABX8UCM8</accession>
<dbReference type="Proteomes" id="UP000824681">
    <property type="component" value="Chromosome"/>
</dbReference>
<dbReference type="RefSeq" id="WP_020544096.1">
    <property type="nucleotide sequence ID" value="NZ_CP068985.1"/>
</dbReference>
<protein>
    <submittedName>
        <fullName evidence="1">Uncharacterized protein</fullName>
    </submittedName>
</protein>
<evidence type="ECO:0000313" key="1">
    <source>
        <dbReference type="EMBL" id="QYC44686.1"/>
    </source>
</evidence>
<name>A0ABX8UCM8_9ACTN</name>